<reference evidence="2" key="1">
    <citation type="submission" date="2021-02" db="EMBL/GenBank/DDBJ databases">
        <authorList>
            <person name="Nowell W R."/>
        </authorList>
    </citation>
    <scope>NUCLEOTIDE SEQUENCE</scope>
</reference>
<accession>A0A818GUR8</accession>
<proteinExistence type="predicted"/>
<comment type="caution">
    <text evidence="2">The sequence shown here is derived from an EMBL/GenBank/DDBJ whole genome shotgun (WGS) entry which is preliminary data.</text>
</comment>
<gene>
    <name evidence="2" type="ORF">LUA448_LOCUS24883</name>
</gene>
<feature type="domain" description="DUF7044" evidence="1">
    <location>
        <begin position="430"/>
        <end position="482"/>
    </location>
</feature>
<dbReference type="EMBL" id="CAJNYD010003277">
    <property type="protein sequence ID" value="CAF3494389.1"/>
    <property type="molecule type" value="Genomic_DNA"/>
</dbReference>
<evidence type="ECO:0000313" key="2">
    <source>
        <dbReference type="EMBL" id="CAF3494389.1"/>
    </source>
</evidence>
<evidence type="ECO:0000313" key="3">
    <source>
        <dbReference type="Proteomes" id="UP000663833"/>
    </source>
</evidence>
<sequence>MESSSSLNKQLIAAGTDTIQLLEIESNQSMQLDCCATELAKTIINEGDENIIEPENQFKINLMLQHSVGLHINEVKSNKSITSSVIIDSPIYLFKKELKPNSSKKVISFMCVPKLDVDDPTSIKKLTKLKHFSLISICYTIFYEKQIIPLLHRMTNLEELTLLLSILSIVSQTVNKNIKIDLPSNDNIQSSFIERGYNQVGSYADFNSTTNVGRCHVFSLPYRFEIFINLNNFFTGGIFNKVRCLFMNDTSSFEHELFALVSQAFPYLEKLYVYNFQAQKNKQHSSTLIVFSHLVKLILRAVHVDYAEQFLFEKNTRLPRLLELTIEYETLAIVTNNFTNDAARLNCVNLQNIHIEGSFVRPESFHHYFPLLIGGCTFDRPLLGEFYSYENGLETHTSLKENGVVDRRSYRRESGAGATRKDGGDLLVTQDLGHCYQLTVRQNYYELIYRDEDKSCFQCYQMFNRTKNVIQIRKSSCGETTSLSTNQMNFDDLCRTIDEQSEFITLFSKSYSAEVC</sequence>
<organism evidence="2 3">
    <name type="scientific">Rotaria socialis</name>
    <dbReference type="NCBI Taxonomy" id="392032"/>
    <lineage>
        <taxon>Eukaryota</taxon>
        <taxon>Metazoa</taxon>
        <taxon>Spiralia</taxon>
        <taxon>Gnathifera</taxon>
        <taxon>Rotifera</taxon>
        <taxon>Eurotatoria</taxon>
        <taxon>Bdelloidea</taxon>
        <taxon>Philodinida</taxon>
        <taxon>Philodinidae</taxon>
        <taxon>Rotaria</taxon>
    </lineage>
</organism>
<protein>
    <recommendedName>
        <fullName evidence="1">DUF7044 domain-containing protein</fullName>
    </recommendedName>
</protein>
<dbReference type="AlphaFoldDB" id="A0A818GUR8"/>
<dbReference type="Pfam" id="PF23071">
    <property type="entry name" value="DUF7044"/>
    <property type="match status" value="1"/>
</dbReference>
<evidence type="ECO:0000259" key="1">
    <source>
        <dbReference type="Pfam" id="PF23071"/>
    </source>
</evidence>
<dbReference type="Proteomes" id="UP000663833">
    <property type="component" value="Unassembled WGS sequence"/>
</dbReference>
<name>A0A818GUR8_9BILA</name>
<dbReference type="InterPro" id="IPR055472">
    <property type="entry name" value="DUF7044"/>
</dbReference>